<comment type="similarity">
    <text evidence="2">Belongs to the methyl-accepting chemotaxis (MCP) protein family.</text>
</comment>
<feature type="transmembrane region" description="Helical" evidence="4">
    <location>
        <begin position="44"/>
        <end position="64"/>
    </location>
</feature>
<dbReference type="PROSITE" id="PS50111">
    <property type="entry name" value="CHEMOTAXIS_TRANSDUC_2"/>
    <property type="match status" value="1"/>
</dbReference>
<dbReference type="Pfam" id="PF00015">
    <property type="entry name" value="MCPsignal"/>
    <property type="match status" value="1"/>
</dbReference>
<accession>A0ABR8ST31</accession>
<dbReference type="RefSeq" id="WP_191797387.1">
    <property type="nucleotide sequence ID" value="NZ_JACSQL010000001.1"/>
</dbReference>
<comment type="caution">
    <text evidence="6">The sequence shown here is derived from an EMBL/GenBank/DDBJ whole genome shotgun (WGS) entry which is preliminary data.</text>
</comment>
<dbReference type="Gene3D" id="1.10.287.950">
    <property type="entry name" value="Methyl-accepting chemotaxis protein"/>
    <property type="match status" value="1"/>
</dbReference>
<keyword evidence="4" id="KW-0812">Transmembrane</keyword>
<feature type="transmembrane region" description="Helical" evidence="4">
    <location>
        <begin position="146"/>
        <end position="166"/>
    </location>
</feature>
<gene>
    <name evidence="6" type="ORF">H9647_01125</name>
</gene>
<organism evidence="6 7">
    <name type="scientific">Paenibacillus gallinarum</name>
    <dbReference type="NCBI Taxonomy" id="2762232"/>
    <lineage>
        <taxon>Bacteria</taxon>
        <taxon>Bacillati</taxon>
        <taxon>Bacillota</taxon>
        <taxon>Bacilli</taxon>
        <taxon>Bacillales</taxon>
        <taxon>Paenibacillaceae</taxon>
        <taxon>Paenibacillus</taxon>
    </lineage>
</organism>
<keyword evidence="4" id="KW-0472">Membrane</keyword>
<feature type="transmembrane region" description="Helical" evidence="4">
    <location>
        <begin position="19"/>
        <end position="38"/>
    </location>
</feature>
<feature type="domain" description="Methyl-accepting transducer" evidence="5">
    <location>
        <begin position="212"/>
        <end position="462"/>
    </location>
</feature>
<keyword evidence="4" id="KW-1133">Transmembrane helix</keyword>
<evidence type="ECO:0000256" key="4">
    <source>
        <dbReference type="SAM" id="Phobius"/>
    </source>
</evidence>
<evidence type="ECO:0000256" key="3">
    <source>
        <dbReference type="PROSITE-ProRule" id="PRU00284"/>
    </source>
</evidence>
<proteinExistence type="inferred from homology"/>
<dbReference type="InterPro" id="IPR004090">
    <property type="entry name" value="Chemotax_Me-accpt_rcpt"/>
</dbReference>
<name>A0ABR8ST31_9BACL</name>
<reference evidence="6 7" key="1">
    <citation type="submission" date="2020-08" db="EMBL/GenBank/DDBJ databases">
        <title>A Genomic Blueprint of the Chicken Gut Microbiome.</title>
        <authorList>
            <person name="Gilroy R."/>
            <person name="Ravi A."/>
            <person name="Getino M."/>
            <person name="Pursley I."/>
            <person name="Horton D.L."/>
            <person name="Alikhan N.-F."/>
            <person name="Baker D."/>
            <person name="Gharbi K."/>
            <person name="Hall N."/>
            <person name="Watson M."/>
            <person name="Adriaenssens E.M."/>
            <person name="Foster-Nyarko E."/>
            <person name="Jarju S."/>
            <person name="Secka A."/>
            <person name="Antonio M."/>
            <person name="Oren A."/>
            <person name="Chaudhuri R."/>
            <person name="La Ragione R.M."/>
            <person name="Hildebrand F."/>
            <person name="Pallen M.J."/>
        </authorList>
    </citation>
    <scope>NUCLEOTIDE SEQUENCE [LARGE SCALE GENOMIC DNA]</scope>
    <source>
        <strain evidence="6 7">Sa2BVA9</strain>
    </source>
</reference>
<dbReference type="PANTHER" id="PTHR32089:SF114">
    <property type="entry name" value="METHYL-ACCEPTING CHEMOTAXIS PROTEIN MCPB"/>
    <property type="match status" value="1"/>
</dbReference>
<evidence type="ECO:0000256" key="1">
    <source>
        <dbReference type="ARBA" id="ARBA00023224"/>
    </source>
</evidence>
<evidence type="ECO:0000313" key="7">
    <source>
        <dbReference type="Proteomes" id="UP000608071"/>
    </source>
</evidence>
<feature type="transmembrane region" description="Helical" evidence="4">
    <location>
        <begin position="71"/>
        <end position="89"/>
    </location>
</feature>
<sequence length="492" mass="54795">MAESVQDQFMYQDLRRRNLLICIAATVIFILMIAMVTIANYSGFVLWITVIPSLLLTGGLWVAYIKKMNNLIPILAVVGMFIILLIQIMRGSGSIPTVVSAFFVMSIGILYANFPKIVALGFTEAVILIVYSMATMKEITANQRTIYYILFYFILSAIILIIQSYLTRKLNVHVRSLNAQSSEMLEKQLEREKKIADTTQSIYGNISGIRVNSQENHNIFKEMNTAFQELASGSATQNETIGEISGHIITSNQKVNQMIDSITSLVTQIVSAKTASNDGGEVILQLTTTIDRFHQNMNEMKAEMGSLITNIYDIKELTNTIEEIANQTSLLSLNASIEAARAGEFGRGFEVVAHEIRKLAELTNSSAKRITENIAEVTRQADLSNIRLEENTDYMKNSLELVKQTKGSFDTIDLNVLELAKNTENFSSYASSVKEVTGEVESAVNDFVAIIEESSATLEEMLATVDTLTDQNEKIVHRIEETDQALKDLVIM</sequence>
<dbReference type="InterPro" id="IPR004089">
    <property type="entry name" value="MCPsignal_dom"/>
</dbReference>
<dbReference type="SMART" id="SM00283">
    <property type="entry name" value="MA"/>
    <property type="match status" value="1"/>
</dbReference>
<keyword evidence="7" id="KW-1185">Reference proteome</keyword>
<dbReference type="EMBL" id="JACSQL010000001">
    <property type="protein sequence ID" value="MBD7966655.1"/>
    <property type="molecule type" value="Genomic_DNA"/>
</dbReference>
<evidence type="ECO:0000313" key="6">
    <source>
        <dbReference type="EMBL" id="MBD7966655.1"/>
    </source>
</evidence>
<dbReference type="SUPFAM" id="SSF58104">
    <property type="entry name" value="Methyl-accepting chemotaxis protein (MCP) signaling domain"/>
    <property type="match status" value="1"/>
</dbReference>
<evidence type="ECO:0000259" key="5">
    <source>
        <dbReference type="PROSITE" id="PS50111"/>
    </source>
</evidence>
<evidence type="ECO:0000256" key="2">
    <source>
        <dbReference type="ARBA" id="ARBA00029447"/>
    </source>
</evidence>
<dbReference type="PRINTS" id="PR00260">
    <property type="entry name" value="CHEMTRNSDUCR"/>
</dbReference>
<feature type="transmembrane region" description="Helical" evidence="4">
    <location>
        <begin position="117"/>
        <end position="134"/>
    </location>
</feature>
<keyword evidence="1 3" id="KW-0807">Transducer</keyword>
<dbReference type="Proteomes" id="UP000608071">
    <property type="component" value="Unassembled WGS sequence"/>
</dbReference>
<protein>
    <recommendedName>
        <fullName evidence="5">Methyl-accepting transducer domain-containing protein</fullName>
    </recommendedName>
</protein>
<dbReference type="PANTHER" id="PTHR32089">
    <property type="entry name" value="METHYL-ACCEPTING CHEMOTAXIS PROTEIN MCPB"/>
    <property type="match status" value="1"/>
</dbReference>